<dbReference type="Pfam" id="PF02992">
    <property type="entry name" value="Transposase_21"/>
    <property type="match status" value="1"/>
</dbReference>
<accession>A0A0C3BP22</accession>
<dbReference type="STRING" id="765440.A0A0C3BP22"/>
<proteinExistence type="predicted"/>
<evidence type="ECO:0000313" key="2">
    <source>
        <dbReference type="Proteomes" id="UP000054166"/>
    </source>
</evidence>
<name>A0A0C3BP22_PILCF</name>
<dbReference type="InParanoid" id="A0A0C3BP22"/>
<gene>
    <name evidence="1" type="ORF">PILCRDRAFT_34110</name>
</gene>
<feature type="non-terminal residue" evidence="1">
    <location>
        <position position="1"/>
    </location>
</feature>
<protein>
    <submittedName>
        <fullName evidence="1">Uncharacterized protein</fullName>
    </submittedName>
</protein>
<dbReference type="InterPro" id="IPR004242">
    <property type="entry name" value="Transposase_21"/>
</dbReference>
<dbReference type="AlphaFoldDB" id="A0A0C3BP22"/>
<evidence type="ECO:0000313" key="1">
    <source>
        <dbReference type="EMBL" id="KIM79067.1"/>
    </source>
</evidence>
<sequence>ETHFELPHTLQELQKNLLRGYYLPKDPPVTASGPLELTPFEEFTLKHYLAWKKSNGTVLAYQVHAHVLHSATGIEILSLHSARKLAMTLTDLKPSQIDMCPRSCIAYTGEFEKLESCPYVLDGKVCGELRYKTKSKPTGQNRPHAQMMYLSVITAIKAMFANVEASQLLRHRDKCLQTALHLVATASGAVKYSDFCDSKVHMHHYQSMGLFKDPRDIAFALSTDGAQLTMKRHSNTWILILLLLNLPPEIRYKSTNVIYPFAIPGPNAPGNVESYL</sequence>
<keyword evidence="2" id="KW-1185">Reference proteome</keyword>
<reference evidence="1 2" key="1">
    <citation type="submission" date="2014-04" db="EMBL/GenBank/DDBJ databases">
        <authorList>
            <consortium name="DOE Joint Genome Institute"/>
            <person name="Kuo A."/>
            <person name="Tarkka M."/>
            <person name="Buscot F."/>
            <person name="Kohler A."/>
            <person name="Nagy L.G."/>
            <person name="Floudas D."/>
            <person name="Copeland A."/>
            <person name="Barry K.W."/>
            <person name="Cichocki N."/>
            <person name="Veneault-Fourrey C."/>
            <person name="LaButti K."/>
            <person name="Lindquist E.A."/>
            <person name="Lipzen A."/>
            <person name="Lundell T."/>
            <person name="Morin E."/>
            <person name="Murat C."/>
            <person name="Sun H."/>
            <person name="Tunlid A."/>
            <person name="Henrissat B."/>
            <person name="Grigoriev I.V."/>
            <person name="Hibbett D.S."/>
            <person name="Martin F."/>
            <person name="Nordberg H.P."/>
            <person name="Cantor M.N."/>
            <person name="Hua S.X."/>
        </authorList>
    </citation>
    <scope>NUCLEOTIDE SEQUENCE [LARGE SCALE GENOMIC DNA]</scope>
    <source>
        <strain evidence="1 2">F 1598</strain>
    </source>
</reference>
<reference evidence="2" key="2">
    <citation type="submission" date="2015-01" db="EMBL/GenBank/DDBJ databases">
        <title>Evolutionary Origins and Diversification of the Mycorrhizal Mutualists.</title>
        <authorList>
            <consortium name="DOE Joint Genome Institute"/>
            <consortium name="Mycorrhizal Genomics Consortium"/>
            <person name="Kohler A."/>
            <person name="Kuo A."/>
            <person name="Nagy L.G."/>
            <person name="Floudas D."/>
            <person name="Copeland A."/>
            <person name="Barry K.W."/>
            <person name="Cichocki N."/>
            <person name="Veneault-Fourrey C."/>
            <person name="LaButti K."/>
            <person name="Lindquist E.A."/>
            <person name="Lipzen A."/>
            <person name="Lundell T."/>
            <person name="Morin E."/>
            <person name="Murat C."/>
            <person name="Riley R."/>
            <person name="Ohm R."/>
            <person name="Sun H."/>
            <person name="Tunlid A."/>
            <person name="Henrissat B."/>
            <person name="Grigoriev I.V."/>
            <person name="Hibbett D.S."/>
            <person name="Martin F."/>
        </authorList>
    </citation>
    <scope>NUCLEOTIDE SEQUENCE [LARGE SCALE GENOMIC DNA]</scope>
    <source>
        <strain evidence="2">F 1598</strain>
    </source>
</reference>
<dbReference type="EMBL" id="KN833012">
    <property type="protein sequence ID" value="KIM79067.1"/>
    <property type="molecule type" value="Genomic_DNA"/>
</dbReference>
<feature type="non-terminal residue" evidence="1">
    <location>
        <position position="276"/>
    </location>
</feature>
<dbReference type="OrthoDB" id="2742740at2759"/>
<dbReference type="HOGENOM" id="CLU_063594_0_0_1"/>
<dbReference type="Proteomes" id="UP000054166">
    <property type="component" value="Unassembled WGS sequence"/>
</dbReference>
<organism evidence="1 2">
    <name type="scientific">Piloderma croceum (strain F 1598)</name>
    <dbReference type="NCBI Taxonomy" id="765440"/>
    <lineage>
        <taxon>Eukaryota</taxon>
        <taxon>Fungi</taxon>
        <taxon>Dikarya</taxon>
        <taxon>Basidiomycota</taxon>
        <taxon>Agaricomycotina</taxon>
        <taxon>Agaricomycetes</taxon>
        <taxon>Agaricomycetidae</taxon>
        <taxon>Atheliales</taxon>
        <taxon>Atheliaceae</taxon>
        <taxon>Piloderma</taxon>
    </lineage>
</organism>